<organism evidence="13 14">
    <name type="scientific">Tricholaema leucomelas</name>
    <name type="common">pied barbet</name>
    <dbReference type="NCBI Taxonomy" id="240729"/>
    <lineage>
        <taxon>Eukaryota</taxon>
        <taxon>Metazoa</taxon>
        <taxon>Chordata</taxon>
        <taxon>Craniata</taxon>
        <taxon>Vertebrata</taxon>
        <taxon>Euteleostomi</taxon>
        <taxon>Archelosauria</taxon>
        <taxon>Archosauria</taxon>
        <taxon>Dinosauria</taxon>
        <taxon>Saurischia</taxon>
        <taxon>Theropoda</taxon>
        <taxon>Coelurosauria</taxon>
        <taxon>Aves</taxon>
        <taxon>Neognathae</taxon>
        <taxon>Neoaves</taxon>
        <taxon>Telluraves</taxon>
        <taxon>Coraciimorphae</taxon>
        <taxon>Piciformes</taxon>
        <taxon>Lybiidae</taxon>
        <taxon>Tricholaema lacrymosa</taxon>
    </lineage>
</organism>
<dbReference type="Proteomes" id="UP000627253">
    <property type="component" value="Unassembled WGS sequence"/>
</dbReference>
<keyword evidence="7" id="KW-0325">Glycoprotein</keyword>
<feature type="domain" description="SRCR" evidence="12">
    <location>
        <begin position="151"/>
        <end position="251"/>
    </location>
</feature>
<feature type="disulfide bond" evidence="11">
    <location>
        <begin position="220"/>
        <end position="230"/>
    </location>
</feature>
<feature type="disulfide bond" evidence="11">
    <location>
        <begin position="407"/>
        <end position="468"/>
    </location>
</feature>
<dbReference type="SUPFAM" id="SSF56487">
    <property type="entry name" value="SRCR-like"/>
    <property type="match status" value="5"/>
</dbReference>
<dbReference type="SMART" id="SM00202">
    <property type="entry name" value="SR"/>
    <property type="match status" value="4"/>
</dbReference>
<dbReference type="GO" id="GO:0004252">
    <property type="term" value="F:serine-type endopeptidase activity"/>
    <property type="evidence" value="ECO:0007669"/>
    <property type="project" value="TreeGrafter"/>
</dbReference>
<evidence type="ECO:0000256" key="9">
    <source>
        <dbReference type="ARBA" id="ARBA00064153"/>
    </source>
</evidence>
<evidence type="ECO:0000256" key="10">
    <source>
        <dbReference type="ARBA" id="ARBA00069168"/>
    </source>
</evidence>
<feature type="disulfide bond" evidence="11">
    <location>
        <begin position="2"/>
        <end position="12"/>
    </location>
</feature>
<keyword evidence="14" id="KW-1185">Reference proteome</keyword>
<dbReference type="FunFam" id="3.10.250.10:FF:000006">
    <property type="entry name" value="neurotrypsin isoform X2"/>
    <property type="match status" value="2"/>
</dbReference>
<sequence length="472" mass="50113">ECNGSEVALSQCRARPWGQHSCSHRQDASVVCSGPARRSQLRLQGGLDECSGRVEIFYSNQWGTICDDSWDLNAAAVVCRQLGCGLALSAPLAARFGTGEGPIWLDDVSCTGEENDLLACRSKMWSIHNCNHAEDAGVVCAGSGPANSSAVRLAQGPHRCAGRVEIFHQQQWGSVCDDRWDLRDAAVVCRQLGCGTAEEAPPRARFGPGTGHIWLDDVGCNGTETALSQCPARAWGHNNCNHGEDASVVCSGSGPANSSAVRLAQGPHRCAGRVEIFHQQQWGSVCDDRWDLRDAAVVCRQLGCGAAVAAPAGAAFGRGPDPIWLDRVSCTGGEKALQECPAMPWGHHHCSHQEDASVVCSGEPGPWELRLAGGSSRCVGRVEVAHEGQWGTVCDDSWDLADARVVCRQLGCGRAEAAPGQARFGQGLGHIWLDDVACTGAEQHLGQCRARPWGHSNCQHREDASVVCSGGS</sequence>
<evidence type="ECO:0000256" key="3">
    <source>
        <dbReference type="ARBA" id="ARBA00022729"/>
    </source>
</evidence>
<evidence type="ECO:0000313" key="14">
    <source>
        <dbReference type="Proteomes" id="UP000627253"/>
    </source>
</evidence>
<dbReference type="PANTHER" id="PTHR48071">
    <property type="entry name" value="SRCR DOMAIN-CONTAINING PROTEIN"/>
    <property type="match status" value="1"/>
</dbReference>
<dbReference type="GO" id="GO:0005615">
    <property type="term" value="C:extracellular space"/>
    <property type="evidence" value="ECO:0007669"/>
    <property type="project" value="TreeGrafter"/>
</dbReference>
<feature type="disulfide bond" evidence="11">
    <location>
        <begin position="286"/>
        <end position="350"/>
    </location>
</feature>
<keyword evidence="2" id="KW-0964">Secreted</keyword>
<comment type="caution">
    <text evidence="13">The sequence shown here is derived from an EMBL/GenBank/DDBJ whole genome shotgun (WGS) entry which is preliminary data.</text>
</comment>
<evidence type="ECO:0000256" key="8">
    <source>
        <dbReference type="ARBA" id="ARBA00058074"/>
    </source>
</evidence>
<comment type="caution">
    <text evidence="11">Lacks conserved residue(s) required for the propagation of feature annotation.</text>
</comment>
<gene>
    <name evidence="13" type="primary">Dmbt1_6</name>
    <name evidence="13" type="ORF">TRILEU_R07487</name>
</gene>
<name>A0A852J8X6_9PICI</name>
<evidence type="ECO:0000256" key="5">
    <source>
        <dbReference type="ARBA" id="ARBA00023157"/>
    </source>
</evidence>
<dbReference type="InterPro" id="IPR036772">
    <property type="entry name" value="SRCR-like_dom_sf"/>
</dbReference>
<feature type="non-terminal residue" evidence="13">
    <location>
        <position position="472"/>
    </location>
</feature>
<feature type="non-terminal residue" evidence="13">
    <location>
        <position position="1"/>
    </location>
</feature>
<feature type="disulfide bond" evidence="11">
    <location>
        <begin position="66"/>
        <end position="130"/>
    </location>
</feature>
<dbReference type="PROSITE" id="PS50287">
    <property type="entry name" value="SRCR_2"/>
    <property type="match status" value="5"/>
</dbReference>
<dbReference type="InterPro" id="IPR001190">
    <property type="entry name" value="SRCR"/>
</dbReference>
<evidence type="ECO:0000256" key="2">
    <source>
        <dbReference type="ARBA" id="ARBA00022525"/>
    </source>
</evidence>
<accession>A0A852J8X6</accession>
<feature type="disulfide bond" evidence="11">
    <location>
        <begin position="394"/>
        <end position="458"/>
    </location>
</feature>
<dbReference type="Gene3D" id="3.10.250.10">
    <property type="entry name" value="SRCR-like domain"/>
    <property type="match status" value="5"/>
</dbReference>
<keyword evidence="3" id="KW-0732">Signal</keyword>
<dbReference type="PANTHER" id="PTHR48071:SF15">
    <property type="entry name" value="SRCR DOMAIN-CONTAINING PROTEIN"/>
    <property type="match status" value="1"/>
</dbReference>
<evidence type="ECO:0000256" key="11">
    <source>
        <dbReference type="PROSITE-ProRule" id="PRU00196"/>
    </source>
</evidence>
<evidence type="ECO:0000256" key="1">
    <source>
        <dbReference type="ARBA" id="ARBA00004613"/>
    </source>
</evidence>
<feature type="domain" description="SRCR" evidence="12">
    <location>
        <begin position="1"/>
        <end position="33"/>
    </location>
</feature>
<reference evidence="13" key="1">
    <citation type="submission" date="2020-02" db="EMBL/GenBank/DDBJ databases">
        <title>Bird 10,000 Genomes (B10K) Project - Family phase.</title>
        <authorList>
            <person name="Zhang G."/>
        </authorList>
    </citation>
    <scope>NUCLEOTIDE SEQUENCE</scope>
    <source>
        <strain evidence="13">B10K-DU-002-37</strain>
        <tissue evidence="13">Muscle</tissue>
    </source>
</reference>
<dbReference type="FunFam" id="3.10.250.10:FF:000007">
    <property type="entry name" value="Soluble scavenger receptor cysteine-rich domain-containing protein SSC5D"/>
    <property type="match status" value="2"/>
</dbReference>
<dbReference type="PRINTS" id="PR00258">
    <property type="entry name" value="SPERACTRCPTR"/>
</dbReference>
<feature type="disulfide bond" evidence="11">
    <location>
        <begin position="110"/>
        <end position="120"/>
    </location>
</feature>
<evidence type="ECO:0000256" key="4">
    <source>
        <dbReference type="ARBA" id="ARBA00022737"/>
    </source>
</evidence>
<dbReference type="EMBL" id="WAAF01019771">
    <property type="protein sequence ID" value="NXX50892.1"/>
    <property type="molecule type" value="Genomic_DNA"/>
</dbReference>
<dbReference type="GO" id="GO:0031638">
    <property type="term" value="P:zymogen activation"/>
    <property type="evidence" value="ECO:0007669"/>
    <property type="project" value="TreeGrafter"/>
</dbReference>
<feature type="disulfide bond" evidence="11">
    <location>
        <begin position="176"/>
        <end position="240"/>
    </location>
</feature>
<feature type="domain" description="SRCR" evidence="12">
    <location>
        <begin position="369"/>
        <end position="469"/>
    </location>
</feature>
<feature type="disulfide bond" evidence="11">
    <location>
        <begin position="330"/>
        <end position="340"/>
    </location>
</feature>
<keyword evidence="5 11" id="KW-1015">Disulfide bond</keyword>
<feature type="disulfide bond" evidence="11">
    <location>
        <begin position="79"/>
        <end position="140"/>
    </location>
</feature>
<proteinExistence type="predicted"/>
<feature type="domain" description="SRCR" evidence="12">
    <location>
        <begin position="261"/>
        <end position="361"/>
    </location>
</feature>
<protein>
    <recommendedName>
        <fullName evidence="10">Soluble scavenger receptor cysteine-rich domain-containing protein SSC5D</fullName>
    </recommendedName>
</protein>
<feature type="disulfide bond" evidence="11">
    <location>
        <begin position="438"/>
        <end position="448"/>
    </location>
</feature>
<dbReference type="Pfam" id="PF00530">
    <property type="entry name" value="SRCR"/>
    <property type="match status" value="5"/>
</dbReference>
<comment type="subcellular location">
    <subcellularLocation>
        <location evidence="1">Secreted</location>
    </subcellularLocation>
</comment>
<keyword evidence="6" id="KW-0675">Receptor</keyword>
<feature type="disulfide bond" evidence="11">
    <location>
        <begin position="299"/>
        <end position="360"/>
    </location>
</feature>
<dbReference type="PROSITE" id="PS00420">
    <property type="entry name" value="SRCR_1"/>
    <property type="match status" value="4"/>
</dbReference>
<keyword evidence="4" id="KW-0677">Repeat</keyword>
<dbReference type="AlphaFoldDB" id="A0A852J8X6"/>
<comment type="subunit">
    <text evidence="9">Interacts with LGALS1 and laminin.</text>
</comment>
<feature type="domain" description="SRCR" evidence="12">
    <location>
        <begin position="41"/>
        <end position="141"/>
    </location>
</feature>
<evidence type="ECO:0000259" key="12">
    <source>
        <dbReference type="PROSITE" id="PS50287"/>
    </source>
</evidence>
<evidence type="ECO:0000256" key="6">
    <source>
        <dbReference type="ARBA" id="ARBA00023170"/>
    </source>
</evidence>
<evidence type="ECO:0000313" key="13">
    <source>
        <dbReference type="EMBL" id="NXX50892.1"/>
    </source>
</evidence>
<dbReference type="GO" id="GO:0005886">
    <property type="term" value="C:plasma membrane"/>
    <property type="evidence" value="ECO:0007669"/>
    <property type="project" value="TreeGrafter"/>
</dbReference>
<feature type="disulfide bond" evidence="11">
    <location>
        <begin position="189"/>
        <end position="250"/>
    </location>
</feature>
<evidence type="ECO:0000256" key="7">
    <source>
        <dbReference type="ARBA" id="ARBA00023180"/>
    </source>
</evidence>
<comment type="function">
    <text evidence="8">Binds to extracellular matrix proteins. Binds to pathogen-associated molecular patterns (PAMPs) present on the cell walls of Gram-positive and Gram-negative bacteria and fungi, behaving as a pattern recognition receptor (PRR). Induces bacterial and fungal aggregation and subsequent inhibition of PAMP-induced cytokine release. Does not possess intrinsic bactericidal activity. May play a role in the innate defense and homeostasis of certain epithelial surfaces.</text>
</comment>
<dbReference type="OrthoDB" id="536948at2759"/>